<dbReference type="RefSeq" id="WP_112741826.1">
    <property type="nucleotide sequence ID" value="NZ_CP030241.1"/>
</dbReference>
<name>A0AAQ2Q1X2_MORBO</name>
<dbReference type="Pfam" id="PF02481">
    <property type="entry name" value="DNA_processg_A"/>
    <property type="match status" value="1"/>
</dbReference>
<dbReference type="GeneID" id="77187741"/>
<reference evidence="4 5" key="1">
    <citation type="journal article" date="2022" name="BMC Microbiol.">
        <title>Whole genome sequencing of Moraxella bovis strains from North America reveals two genotypes with different genetic determinants.</title>
        <authorList>
            <person name="Wynn E.L."/>
            <person name="Hille M.M."/>
            <person name="Loy J.D."/>
            <person name="Schuller G."/>
            <person name="Kuhn K.L."/>
            <person name="Dickey A.M."/>
            <person name="Bono J.L."/>
            <person name="Clawson M.L."/>
        </authorList>
    </citation>
    <scope>NUCLEOTIDE SEQUENCE [LARGE SCALE GENOMIC DNA]</scope>
    <source>
        <strain evidence="3">SAM102599</strain>
        <strain evidence="4 5">SAM57978</strain>
    </source>
</reference>
<dbReference type="SUPFAM" id="SSF102405">
    <property type="entry name" value="MCP/YpsA-like"/>
    <property type="match status" value="1"/>
</dbReference>
<dbReference type="GO" id="GO:0009294">
    <property type="term" value="P:DNA-mediated transformation"/>
    <property type="evidence" value="ECO:0007669"/>
    <property type="project" value="InterPro"/>
</dbReference>
<dbReference type="KEGG" id="mboi:DQF64_02635"/>
<gene>
    <name evidence="3" type="ORF">LP092_11960</name>
    <name evidence="4" type="ORF">LP129_03060</name>
</gene>
<sequence>MFVSDNTKAMLLLTAPLLLGKSQNDVKLLSNKEYHQLAVYLKNNHKQPADLLGEELSNILADYGKLEYERIQQLLQRGFLLSQTLDYWYSRNIWVISRADKTYPSRLKTRLGEQAPPILYGCGDVNLLNLGGIAIVGSRNIDNELIAYTQNIAHLAAQSGKMVISGGAKGADLTAMQGALQVGGVVCGVLADSLEKVALNAANRSALQENRLVLISACDPKSRFMVGNAMQRNKYIYALSDIGLVINSDLNKGGTWAGAVEQLDKYKQIPIYVRSTGTENAGLNALVNKGALWWSNPSNTQLFLDIFNGNFATNTNTPKPQIHLTANEKSITQTNFDLSPEQELFLLVKKLIEQNLQEPKKEKELAELLNVSSSQIKSWLNRLIDENIIVKQGKPVQYVLQSQTHNLDLFLRNQ</sequence>
<accession>A0AAQ2Q1X2</accession>
<dbReference type="AlphaFoldDB" id="A0AAQ2Q1X2"/>
<dbReference type="Proteomes" id="UP001163283">
    <property type="component" value="Chromosome"/>
</dbReference>
<evidence type="ECO:0000313" key="5">
    <source>
        <dbReference type="Proteomes" id="UP001163283"/>
    </source>
</evidence>
<dbReference type="EMBL" id="CP087781">
    <property type="protein sequence ID" value="UZA52146.1"/>
    <property type="molecule type" value="Genomic_DNA"/>
</dbReference>
<evidence type="ECO:0000313" key="6">
    <source>
        <dbReference type="Proteomes" id="UP001163632"/>
    </source>
</evidence>
<organism evidence="4 5">
    <name type="scientific">Moraxella bovis</name>
    <dbReference type="NCBI Taxonomy" id="476"/>
    <lineage>
        <taxon>Bacteria</taxon>
        <taxon>Pseudomonadati</taxon>
        <taxon>Pseudomonadota</taxon>
        <taxon>Gammaproteobacteria</taxon>
        <taxon>Moraxellales</taxon>
        <taxon>Moraxellaceae</taxon>
        <taxon>Moraxella</taxon>
    </lineage>
</organism>
<comment type="similarity">
    <text evidence="1">Belongs to the DprA/Smf family.</text>
</comment>
<dbReference type="EMBL" id="CP087830">
    <property type="protein sequence ID" value="UZA02657.1"/>
    <property type="molecule type" value="Genomic_DNA"/>
</dbReference>
<protein>
    <submittedName>
        <fullName evidence="4">DNA-processing protein DprA</fullName>
    </submittedName>
</protein>
<dbReference type="PANTHER" id="PTHR43022:SF1">
    <property type="entry name" value="PROTEIN SMF"/>
    <property type="match status" value="1"/>
</dbReference>
<feature type="domain" description="Smf/DprA SLOG" evidence="2">
    <location>
        <begin position="95"/>
        <end position="298"/>
    </location>
</feature>
<dbReference type="InterPro" id="IPR057666">
    <property type="entry name" value="DrpA_SLOG"/>
</dbReference>
<keyword evidence="6" id="KW-1185">Reference proteome</keyword>
<evidence type="ECO:0000313" key="3">
    <source>
        <dbReference type="EMBL" id="UZA02657.1"/>
    </source>
</evidence>
<proteinExistence type="inferred from homology"/>
<dbReference type="InterPro" id="IPR003488">
    <property type="entry name" value="DprA"/>
</dbReference>
<dbReference type="Gene3D" id="3.40.50.450">
    <property type="match status" value="1"/>
</dbReference>
<evidence type="ECO:0000313" key="4">
    <source>
        <dbReference type="EMBL" id="UZA52146.1"/>
    </source>
</evidence>
<evidence type="ECO:0000259" key="2">
    <source>
        <dbReference type="Pfam" id="PF02481"/>
    </source>
</evidence>
<evidence type="ECO:0000256" key="1">
    <source>
        <dbReference type="ARBA" id="ARBA00006525"/>
    </source>
</evidence>
<dbReference type="PANTHER" id="PTHR43022">
    <property type="entry name" value="PROTEIN SMF"/>
    <property type="match status" value="1"/>
</dbReference>
<dbReference type="Proteomes" id="UP001163632">
    <property type="component" value="Chromosome"/>
</dbReference>